<comment type="catalytic activity">
    <reaction evidence="1 8">
        <text>Exonucleolytic cleavage in the 3'- to 5'-direction to yield nucleoside 5'-phosphates.</text>
        <dbReference type="EC" id="3.1.13.1"/>
    </reaction>
</comment>
<evidence type="ECO:0000256" key="2">
    <source>
        <dbReference type="ARBA" id="ARBA00004496"/>
    </source>
</evidence>
<keyword evidence="4 8" id="KW-0540">Nuclease</keyword>
<evidence type="ECO:0000256" key="7">
    <source>
        <dbReference type="ARBA" id="ARBA00022884"/>
    </source>
</evidence>
<feature type="region of interest" description="Disordered" evidence="9">
    <location>
        <begin position="1"/>
        <end position="22"/>
    </location>
</feature>
<dbReference type="InterPro" id="IPR001900">
    <property type="entry name" value="RNase_II/R"/>
</dbReference>
<evidence type="ECO:0000256" key="6">
    <source>
        <dbReference type="ARBA" id="ARBA00022839"/>
    </source>
</evidence>
<dbReference type="GO" id="GO:0008859">
    <property type="term" value="F:exoribonuclease II activity"/>
    <property type="evidence" value="ECO:0007669"/>
    <property type="project" value="UniProtKB-EC"/>
</dbReference>
<organism evidence="11 12">
    <name type="scientific">Marinoscillum luteum</name>
    <dbReference type="NCBI Taxonomy" id="861051"/>
    <lineage>
        <taxon>Bacteria</taxon>
        <taxon>Pseudomonadati</taxon>
        <taxon>Bacteroidota</taxon>
        <taxon>Cytophagia</taxon>
        <taxon>Cytophagales</taxon>
        <taxon>Reichenbachiellaceae</taxon>
        <taxon>Marinoscillum</taxon>
    </lineage>
</organism>
<keyword evidence="7 8" id="KW-0694">RNA-binding</keyword>
<dbReference type="Pfam" id="PF00575">
    <property type="entry name" value="S1"/>
    <property type="match status" value="1"/>
</dbReference>
<dbReference type="EMBL" id="JBIPKE010000014">
    <property type="protein sequence ID" value="MFH6983172.1"/>
    <property type="molecule type" value="Genomic_DNA"/>
</dbReference>
<evidence type="ECO:0000256" key="4">
    <source>
        <dbReference type="ARBA" id="ARBA00022722"/>
    </source>
</evidence>
<dbReference type="Pfam" id="PF17876">
    <property type="entry name" value="CSD2"/>
    <property type="match status" value="1"/>
</dbReference>
<reference evidence="11 12" key="1">
    <citation type="journal article" date="2013" name="Int. J. Syst. Evol. Microbiol.">
        <title>Marinoscillum luteum sp. nov., isolated from marine sediment.</title>
        <authorList>
            <person name="Cha I.T."/>
            <person name="Park S.J."/>
            <person name="Kim S.J."/>
            <person name="Kim J.G."/>
            <person name="Jung M.Y."/>
            <person name="Shin K.S."/>
            <person name="Kwon K.K."/>
            <person name="Yang S.H."/>
            <person name="Seo Y.S."/>
            <person name="Rhee S.K."/>
        </authorList>
    </citation>
    <scope>NUCLEOTIDE SEQUENCE [LARGE SCALE GENOMIC DNA]</scope>
    <source>
        <strain evidence="11 12">KCTC 23939</strain>
    </source>
</reference>
<sequence>MSKKRKKKTEKPQQKSSNVKRIKDQVRGVFAHHIGERFSYRQLIKELGLRDKKSKESLKDILFGMESKGQLAKAPDGRFISAYEPETIEGRVDHVNARFAYIISDQSEDDIWVKTDDLKFAIDKDIVKVQITKPGNDGFRPEGKVVELVSRAKEEFVGRIELSPKFAFVVPDSRNIHFDVFVYPEKIMKAKHNDKVMVKITRWHDAKNRSPMGEVTAVLGAAGENEAEIHSIMAEFGLPFKFPESIEDAAAKIPTEISAEDLKDRRDFRNITTFTVDPEDAKDFDDALSIEKLDNGDYEIGIHIADVSHYVTPKSALEKEAVQRATSVYLVDRTIPMLPEKLSNGLCSLRPNEDKLTFSASFVMDTEGKVKKKWFGRTIIHSNRRFTYEDAQIGIETGEGDYAAELQLLNSIAHKLRDKRFKNGAVNFETTEVKFQLDEKGKPLAVVPKVRKDAHKMIEEFMLLANREVATYIYKWGKGENGKYTFVYRTHDNPDPEKLENFSKFAAKFGHKMNVSGDISQSLNKLMDEITGKPEQNVLEQLAIRSMAKAKYTTEPKGHFGLAFDHYTHFTSPIRRYPDVMVHRLLWHYLQGGKSVEVEPEEKKCVHSSEREKNAADAERASIKYKQVEFMQSMLGEDFEGIVSGVTEWGIFVEIVETKCEGMVRLADLDDDFYEFDEKNYRIIGKRNKRIITLGDKLMVKVVKTDIDRRTIDLDLVQED</sequence>
<evidence type="ECO:0000256" key="3">
    <source>
        <dbReference type="ARBA" id="ARBA00022490"/>
    </source>
</evidence>
<evidence type="ECO:0000256" key="1">
    <source>
        <dbReference type="ARBA" id="ARBA00001849"/>
    </source>
</evidence>
<proteinExistence type="inferred from homology"/>
<dbReference type="Pfam" id="PF08206">
    <property type="entry name" value="OB_RNB"/>
    <property type="match status" value="1"/>
</dbReference>
<keyword evidence="5 8" id="KW-0378">Hydrolase</keyword>
<dbReference type="InterPro" id="IPR004476">
    <property type="entry name" value="RNase_II/RNase_R"/>
</dbReference>
<dbReference type="InterPro" id="IPR050180">
    <property type="entry name" value="RNR_Ribonuclease"/>
</dbReference>
<evidence type="ECO:0000256" key="9">
    <source>
        <dbReference type="SAM" id="MobiDB-lite"/>
    </source>
</evidence>
<evidence type="ECO:0000259" key="10">
    <source>
        <dbReference type="PROSITE" id="PS50126"/>
    </source>
</evidence>
<dbReference type="Gene3D" id="2.40.50.140">
    <property type="entry name" value="Nucleic acid-binding proteins"/>
    <property type="match status" value="3"/>
</dbReference>
<dbReference type="InterPro" id="IPR022966">
    <property type="entry name" value="RNase_II/R_CS"/>
</dbReference>
<keyword evidence="3 8" id="KW-0963">Cytoplasm</keyword>
<dbReference type="RefSeq" id="WP_395416740.1">
    <property type="nucleotide sequence ID" value="NZ_JBIPKE010000014.1"/>
</dbReference>
<dbReference type="PANTHER" id="PTHR23355">
    <property type="entry name" value="RIBONUCLEASE"/>
    <property type="match status" value="1"/>
</dbReference>
<evidence type="ECO:0000256" key="5">
    <source>
        <dbReference type="ARBA" id="ARBA00022801"/>
    </source>
</evidence>
<dbReference type="InterPro" id="IPR011805">
    <property type="entry name" value="RNase_R"/>
</dbReference>
<dbReference type="NCBIfam" id="TIGR00358">
    <property type="entry name" value="3_prime_RNase"/>
    <property type="match status" value="1"/>
</dbReference>
<evidence type="ECO:0000256" key="8">
    <source>
        <dbReference type="HAMAP-Rule" id="MF_01895"/>
    </source>
</evidence>
<comment type="function">
    <text evidence="8">3'-5' exoribonuclease that releases 5'-nucleoside monophosphates and is involved in maturation of structured RNAs.</text>
</comment>
<comment type="similarity">
    <text evidence="8">Belongs to the RNR ribonuclease family. RNase R subfamily.</text>
</comment>
<dbReference type="PANTHER" id="PTHR23355:SF9">
    <property type="entry name" value="DIS3-LIKE EXONUCLEASE 2"/>
    <property type="match status" value="1"/>
</dbReference>
<dbReference type="PROSITE" id="PS50126">
    <property type="entry name" value="S1"/>
    <property type="match status" value="1"/>
</dbReference>
<keyword evidence="12" id="KW-1185">Reference proteome</keyword>
<dbReference type="SMART" id="SM00955">
    <property type="entry name" value="RNB"/>
    <property type="match status" value="1"/>
</dbReference>
<comment type="caution">
    <text evidence="11">The sequence shown here is derived from an EMBL/GenBank/DDBJ whole genome shotgun (WGS) entry which is preliminary data.</text>
</comment>
<dbReference type="HAMAP" id="MF_01895">
    <property type="entry name" value="RNase_R"/>
    <property type="match status" value="1"/>
</dbReference>
<evidence type="ECO:0000313" key="12">
    <source>
        <dbReference type="Proteomes" id="UP001610063"/>
    </source>
</evidence>
<protein>
    <recommendedName>
        <fullName evidence="8">Ribonuclease R</fullName>
        <shortName evidence="8">RNase R</shortName>
        <ecNumber evidence="8">3.1.13.1</ecNumber>
    </recommendedName>
</protein>
<dbReference type="InterPro" id="IPR040476">
    <property type="entry name" value="CSD2"/>
</dbReference>
<dbReference type="PROSITE" id="PS01175">
    <property type="entry name" value="RIBONUCLEASE_II"/>
    <property type="match status" value="1"/>
</dbReference>
<feature type="domain" description="S1 motif" evidence="10">
    <location>
        <begin position="636"/>
        <end position="717"/>
    </location>
</feature>
<keyword evidence="6 8" id="KW-0269">Exonuclease</keyword>
<dbReference type="InterPro" id="IPR012340">
    <property type="entry name" value="NA-bd_OB-fold"/>
</dbReference>
<dbReference type="InterPro" id="IPR003029">
    <property type="entry name" value="S1_domain"/>
</dbReference>
<dbReference type="InterPro" id="IPR013223">
    <property type="entry name" value="RNase_B_OB_dom"/>
</dbReference>
<name>A0ABW7N6T4_9BACT</name>
<dbReference type="SMART" id="SM00316">
    <property type="entry name" value="S1"/>
    <property type="match status" value="1"/>
</dbReference>
<dbReference type="Pfam" id="PF00773">
    <property type="entry name" value="RNB"/>
    <property type="match status" value="1"/>
</dbReference>
<accession>A0ABW7N6T4</accession>
<comment type="subcellular location">
    <subcellularLocation>
        <location evidence="2 8">Cytoplasm</location>
    </subcellularLocation>
</comment>
<dbReference type="EC" id="3.1.13.1" evidence="8"/>
<evidence type="ECO:0000313" key="11">
    <source>
        <dbReference type="EMBL" id="MFH6983172.1"/>
    </source>
</evidence>
<dbReference type="NCBIfam" id="TIGR02063">
    <property type="entry name" value="RNase_R"/>
    <property type="match status" value="1"/>
</dbReference>
<dbReference type="Proteomes" id="UP001610063">
    <property type="component" value="Unassembled WGS sequence"/>
</dbReference>
<dbReference type="SUPFAM" id="SSF50249">
    <property type="entry name" value="Nucleic acid-binding proteins"/>
    <property type="match status" value="4"/>
</dbReference>
<gene>
    <name evidence="8 11" type="primary">rnr</name>
    <name evidence="11" type="ORF">ACHKAR_06965</name>
</gene>
<dbReference type="CDD" id="cd04471">
    <property type="entry name" value="S1_RNase_R"/>
    <property type="match status" value="1"/>
</dbReference>